<evidence type="ECO:0000313" key="3">
    <source>
        <dbReference type="Proteomes" id="UP000593567"/>
    </source>
</evidence>
<name>A0A7J7J453_BUGNE</name>
<feature type="region of interest" description="Disordered" evidence="1">
    <location>
        <begin position="102"/>
        <end position="133"/>
    </location>
</feature>
<sequence>MMDSRCGGHVSSSALTSTDDETLSIFLESQYEDLSFDTLTDDDDMTIIADGINYVAVDVGDLRDFDSESDITIVAEETTYNSIGVNNNNSDIANIADFEGLSVPSTNHHSRENNSNNAINSKVASEFESKVGK</sequence>
<comment type="caution">
    <text evidence="2">The sequence shown here is derived from an EMBL/GenBank/DDBJ whole genome shotgun (WGS) entry which is preliminary data.</text>
</comment>
<dbReference type="EMBL" id="VXIV02003140">
    <property type="protein sequence ID" value="KAF6020970.1"/>
    <property type="molecule type" value="Genomic_DNA"/>
</dbReference>
<organism evidence="2 3">
    <name type="scientific">Bugula neritina</name>
    <name type="common">Brown bryozoan</name>
    <name type="synonym">Sertularia neritina</name>
    <dbReference type="NCBI Taxonomy" id="10212"/>
    <lineage>
        <taxon>Eukaryota</taxon>
        <taxon>Metazoa</taxon>
        <taxon>Spiralia</taxon>
        <taxon>Lophotrochozoa</taxon>
        <taxon>Bryozoa</taxon>
        <taxon>Gymnolaemata</taxon>
        <taxon>Cheilostomatida</taxon>
        <taxon>Flustrina</taxon>
        <taxon>Buguloidea</taxon>
        <taxon>Bugulidae</taxon>
        <taxon>Bugula</taxon>
    </lineage>
</organism>
<keyword evidence="3" id="KW-1185">Reference proteome</keyword>
<evidence type="ECO:0000313" key="2">
    <source>
        <dbReference type="EMBL" id="KAF6020970.1"/>
    </source>
</evidence>
<dbReference type="AlphaFoldDB" id="A0A7J7J453"/>
<gene>
    <name evidence="2" type="ORF">EB796_020773</name>
</gene>
<evidence type="ECO:0000256" key="1">
    <source>
        <dbReference type="SAM" id="MobiDB-lite"/>
    </source>
</evidence>
<feature type="compositionally biased region" description="Polar residues" evidence="1">
    <location>
        <begin position="103"/>
        <end position="123"/>
    </location>
</feature>
<reference evidence="2" key="1">
    <citation type="submission" date="2020-06" db="EMBL/GenBank/DDBJ databases">
        <title>Draft genome of Bugula neritina, a colonial animal packing powerful symbionts and potential medicines.</title>
        <authorList>
            <person name="Rayko M."/>
        </authorList>
    </citation>
    <scope>NUCLEOTIDE SEQUENCE [LARGE SCALE GENOMIC DNA]</scope>
    <source>
        <strain evidence="2">Kwan_BN1</strain>
    </source>
</reference>
<protein>
    <submittedName>
        <fullName evidence="2">Uncharacterized protein</fullName>
    </submittedName>
</protein>
<accession>A0A7J7J453</accession>
<dbReference type="Proteomes" id="UP000593567">
    <property type="component" value="Unassembled WGS sequence"/>
</dbReference>
<proteinExistence type="predicted"/>